<accession>A0ABU7RA13</accession>
<feature type="transmembrane region" description="Helical" evidence="3">
    <location>
        <begin position="12"/>
        <end position="30"/>
    </location>
</feature>
<dbReference type="InterPro" id="IPR042002">
    <property type="entry name" value="Sortase_C"/>
</dbReference>
<feature type="compositionally biased region" description="Basic residues" evidence="2">
    <location>
        <begin position="282"/>
        <end position="293"/>
    </location>
</feature>
<evidence type="ECO:0000313" key="4">
    <source>
        <dbReference type="EMBL" id="MEE6147439.1"/>
    </source>
</evidence>
<dbReference type="NCBIfam" id="NF033745">
    <property type="entry name" value="class_C_sortase"/>
    <property type="match status" value="1"/>
</dbReference>
<keyword evidence="1" id="KW-0378">Hydrolase</keyword>
<evidence type="ECO:0000256" key="2">
    <source>
        <dbReference type="SAM" id="MobiDB-lite"/>
    </source>
</evidence>
<dbReference type="SUPFAM" id="SSF63817">
    <property type="entry name" value="Sortase"/>
    <property type="match status" value="1"/>
</dbReference>
<dbReference type="RefSeq" id="WP_330958205.1">
    <property type="nucleotide sequence ID" value="NZ_JAZGJQ010000004.1"/>
</dbReference>
<keyword evidence="3" id="KW-0472">Membrane</keyword>
<dbReference type="Pfam" id="PF04203">
    <property type="entry name" value="Sortase"/>
    <property type="match status" value="1"/>
</dbReference>
<evidence type="ECO:0000256" key="3">
    <source>
        <dbReference type="SAM" id="Phobius"/>
    </source>
</evidence>
<evidence type="ECO:0000256" key="1">
    <source>
        <dbReference type="ARBA" id="ARBA00022801"/>
    </source>
</evidence>
<keyword evidence="3" id="KW-1133">Transmembrane helix</keyword>
<feature type="transmembrane region" description="Helical" evidence="3">
    <location>
        <begin position="247"/>
        <end position="267"/>
    </location>
</feature>
<dbReference type="InterPro" id="IPR005754">
    <property type="entry name" value="Sortase"/>
</dbReference>
<organism evidence="4 5">
    <name type="scientific">Olsenella absiana</name>
    <dbReference type="NCBI Taxonomy" id="3115222"/>
    <lineage>
        <taxon>Bacteria</taxon>
        <taxon>Bacillati</taxon>
        <taxon>Actinomycetota</taxon>
        <taxon>Coriobacteriia</taxon>
        <taxon>Coriobacteriales</taxon>
        <taxon>Atopobiaceae</taxon>
        <taxon>Olsenella</taxon>
    </lineage>
</organism>
<dbReference type="CDD" id="cd05827">
    <property type="entry name" value="Sortase_C"/>
    <property type="match status" value="1"/>
</dbReference>
<sequence length="305" mass="32845">MGRWLRTHVPEVLLSCALLVGVGMMLYPSVSDWWNSMHQSRAIATYQEAVGDNSAEANQRLWDEAVSYNRSLPHDGGRFTLTDEERARYEQTLDVTGTGIMGYVEIPKISVSLPVYHGTDPTVLQIAVGHIPGSSLPVGGEGTHCVVSGHRGLPSARLFTDIDQLREGDVFMLHVLDKTLTYQVDQIRVVLPDELDDLAMDDGLDLCTLVTCTPYGINTHRLLVRGHRIPNQGAAIADGDAVQVSPALVAVALTAMVLVVALVVQAVRRRVGGGSGGGSGGTRHRGALRRRAPKVVSVTREGAQS</sequence>
<proteinExistence type="predicted"/>
<keyword evidence="3" id="KW-0812">Transmembrane</keyword>
<dbReference type="Proteomes" id="UP001332931">
    <property type="component" value="Unassembled WGS sequence"/>
</dbReference>
<evidence type="ECO:0000313" key="5">
    <source>
        <dbReference type="Proteomes" id="UP001332931"/>
    </source>
</evidence>
<dbReference type="Gene3D" id="2.40.260.10">
    <property type="entry name" value="Sortase"/>
    <property type="match status" value="1"/>
</dbReference>
<protein>
    <submittedName>
        <fullName evidence="4">Class C sortase</fullName>
    </submittedName>
</protein>
<dbReference type="NCBIfam" id="TIGR01076">
    <property type="entry name" value="sortase_fam"/>
    <property type="match status" value="1"/>
</dbReference>
<reference evidence="4 5" key="1">
    <citation type="submission" date="2024-01" db="EMBL/GenBank/DDBJ databases">
        <title>Description of Olsenella sp. nov., isolated from pig feces.</title>
        <authorList>
            <person name="Chang Y.-H."/>
        </authorList>
    </citation>
    <scope>NUCLEOTIDE SEQUENCE [LARGE SCALE GENOMIC DNA]</scope>
    <source>
        <strain evidence="4 5">YH-ols2223</strain>
    </source>
</reference>
<feature type="region of interest" description="Disordered" evidence="2">
    <location>
        <begin position="273"/>
        <end position="305"/>
    </location>
</feature>
<dbReference type="InterPro" id="IPR023365">
    <property type="entry name" value="Sortase_dom-sf"/>
</dbReference>
<name>A0ABU7RA13_9ACTN</name>
<gene>
    <name evidence="4" type="ORF">VXJ25_05460</name>
</gene>
<comment type="caution">
    <text evidence="4">The sequence shown here is derived from an EMBL/GenBank/DDBJ whole genome shotgun (WGS) entry which is preliminary data.</text>
</comment>
<keyword evidence="5" id="KW-1185">Reference proteome</keyword>
<dbReference type="EMBL" id="JAZGJQ010000004">
    <property type="protein sequence ID" value="MEE6147439.1"/>
    <property type="molecule type" value="Genomic_DNA"/>
</dbReference>